<dbReference type="GO" id="GO:0016787">
    <property type="term" value="F:hydrolase activity"/>
    <property type="evidence" value="ECO:0007669"/>
    <property type="project" value="UniProtKB-KW"/>
</dbReference>
<dbReference type="OrthoDB" id="204949at2759"/>
<dbReference type="GO" id="GO:0005737">
    <property type="term" value="C:cytoplasm"/>
    <property type="evidence" value="ECO:0007669"/>
    <property type="project" value="UniProtKB-SubCell"/>
</dbReference>
<organism evidence="5 6">
    <name type="scientific">Gregarina niphandrodes</name>
    <name type="common">Septate eugregarine</name>
    <dbReference type="NCBI Taxonomy" id="110365"/>
    <lineage>
        <taxon>Eukaryota</taxon>
        <taxon>Sar</taxon>
        <taxon>Alveolata</taxon>
        <taxon>Apicomplexa</taxon>
        <taxon>Conoidasida</taxon>
        <taxon>Gregarinasina</taxon>
        <taxon>Eugregarinorida</taxon>
        <taxon>Gregarinidae</taxon>
        <taxon>Gregarina</taxon>
    </lineage>
</organism>
<dbReference type="GO" id="GO:0043161">
    <property type="term" value="P:proteasome-mediated ubiquitin-dependent protein catabolic process"/>
    <property type="evidence" value="ECO:0007669"/>
    <property type="project" value="InterPro"/>
</dbReference>
<comment type="subcellular location">
    <subcellularLocation>
        <location evidence="4">Cytoplasm</location>
    </subcellularLocation>
    <subcellularLocation>
        <location evidence="4">Nucleus</location>
    </subcellularLocation>
</comment>
<dbReference type="Proteomes" id="UP000019763">
    <property type="component" value="Unassembled WGS sequence"/>
</dbReference>
<dbReference type="PROSITE" id="PS00854">
    <property type="entry name" value="PROTEASOME_BETA_1"/>
    <property type="match status" value="1"/>
</dbReference>
<comment type="caution">
    <text evidence="5">The sequence shown here is derived from an EMBL/GenBank/DDBJ whole genome shotgun (WGS) entry which is preliminary data.</text>
</comment>
<evidence type="ECO:0000313" key="5">
    <source>
        <dbReference type="EMBL" id="EZG78638.1"/>
    </source>
</evidence>
<name>A0A023BB46_GRENI</name>
<evidence type="ECO:0000256" key="1">
    <source>
        <dbReference type="ARBA" id="ARBA00022490"/>
    </source>
</evidence>
<dbReference type="InterPro" id="IPR016050">
    <property type="entry name" value="Proteasome_bsu_CS"/>
</dbReference>
<dbReference type="eggNOG" id="KOG0180">
    <property type="taxonomic scope" value="Eukaryota"/>
</dbReference>
<evidence type="ECO:0000256" key="3">
    <source>
        <dbReference type="ARBA" id="ARBA00023242"/>
    </source>
</evidence>
<dbReference type="RefSeq" id="XP_011129229.1">
    <property type="nucleotide sequence ID" value="XM_011130927.1"/>
</dbReference>
<dbReference type="Pfam" id="PF00227">
    <property type="entry name" value="Proteasome"/>
    <property type="match status" value="1"/>
</dbReference>
<protein>
    <recommendedName>
        <fullName evidence="4">Proteasome subunit beta</fullName>
    </recommendedName>
</protein>
<keyword evidence="5" id="KW-0378">Hydrolase</keyword>
<evidence type="ECO:0000256" key="2">
    <source>
        <dbReference type="ARBA" id="ARBA00022942"/>
    </source>
</evidence>
<comment type="similarity">
    <text evidence="4">Belongs to the peptidase T1B family.</text>
</comment>
<evidence type="ECO:0000256" key="4">
    <source>
        <dbReference type="RuleBase" id="RU004203"/>
    </source>
</evidence>
<dbReference type="Gene3D" id="3.60.20.10">
    <property type="entry name" value="Glutamine Phosphoribosylpyrophosphate, subunit 1, domain 1"/>
    <property type="match status" value="1"/>
</dbReference>
<evidence type="ECO:0000313" key="6">
    <source>
        <dbReference type="Proteomes" id="UP000019763"/>
    </source>
</evidence>
<reference evidence="5" key="1">
    <citation type="submission" date="2013-12" db="EMBL/GenBank/DDBJ databases">
        <authorList>
            <person name="Omoto C.K."/>
            <person name="Sibley D."/>
            <person name="Venepally P."/>
            <person name="Hadjithomas M."/>
            <person name="Karamycheva S."/>
            <person name="Brunk B."/>
            <person name="Roos D."/>
            <person name="Caler E."/>
            <person name="Lorenzi H."/>
        </authorList>
    </citation>
    <scope>NUCLEOTIDE SEQUENCE</scope>
</reference>
<dbReference type="PANTHER" id="PTHR32194">
    <property type="entry name" value="METALLOPROTEASE TLDD"/>
    <property type="match status" value="1"/>
</dbReference>
<comment type="subunit">
    <text evidence="4">Component of the proteasome complex.</text>
</comment>
<sequence>MGIDDYNGGAALAMLGDGCICVASDKRIGSNSLKTVEMNYEKCFEITPHTYLACCGLATDVETLYKTIRFHKNLFHLREEREMKPRAVASFVGNQLYQRRFSPWFASPIVAGVDAETGEPYAESFDFIGGLENIEDFGVVGTATEQIMGACEAHWRPNLKPEELAECAATCLLAGVERDCYSGWGAVVHVVTKDRVITRHIESRMD</sequence>
<keyword evidence="6" id="KW-1185">Reference proteome</keyword>
<dbReference type="InterPro" id="IPR001353">
    <property type="entry name" value="Proteasome_sua/b"/>
</dbReference>
<dbReference type="VEuPathDB" id="CryptoDB:GNI_033930"/>
<dbReference type="AlphaFoldDB" id="A0A023BB46"/>
<proteinExistence type="inferred from homology"/>
<dbReference type="GO" id="GO:0019774">
    <property type="term" value="C:proteasome core complex, beta-subunit complex"/>
    <property type="evidence" value="ECO:0007669"/>
    <property type="project" value="InterPro"/>
</dbReference>
<dbReference type="InterPro" id="IPR023333">
    <property type="entry name" value="Proteasome_suB-type"/>
</dbReference>
<dbReference type="CDD" id="cd03759">
    <property type="entry name" value="proteasome_beta_type_3"/>
    <property type="match status" value="1"/>
</dbReference>
<accession>A0A023BB46</accession>
<dbReference type="PANTHER" id="PTHR32194:SF10">
    <property type="entry name" value="PROTEASOME SUBUNIT BETA TYPE-3"/>
    <property type="match status" value="1"/>
</dbReference>
<keyword evidence="3 4" id="KW-0539">Nucleus</keyword>
<dbReference type="OMA" id="CSEQLYG"/>
<dbReference type="InterPro" id="IPR033811">
    <property type="entry name" value="Proteasome_beta_3"/>
</dbReference>
<comment type="function">
    <text evidence="4">Component of the proteasome, a multicatalytic proteinase complex which is characterized by its ability to cleave peptides with Arg, Phe, Tyr, Leu, and Glu adjacent to the leaving group at neutral or slightly basic pH. The proteasome has an ATP-dependent proteolytic activity.</text>
</comment>
<dbReference type="GeneID" id="22911349"/>
<dbReference type="GO" id="GO:0005634">
    <property type="term" value="C:nucleus"/>
    <property type="evidence" value="ECO:0007669"/>
    <property type="project" value="UniProtKB-SubCell"/>
</dbReference>
<gene>
    <name evidence="5" type="ORF">GNI_033930</name>
</gene>
<keyword evidence="1 4" id="KW-0963">Cytoplasm</keyword>
<dbReference type="SUPFAM" id="SSF56235">
    <property type="entry name" value="N-terminal nucleophile aminohydrolases (Ntn hydrolases)"/>
    <property type="match status" value="1"/>
</dbReference>
<keyword evidence="2 4" id="KW-0647">Proteasome</keyword>
<dbReference type="InterPro" id="IPR029055">
    <property type="entry name" value="Ntn_hydrolases_N"/>
</dbReference>
<dbReference type="EMBL" id="AFNH02000260">
    <property type="protein sequence ID" value="EZG78638.1"/>
    <property type="molecule type" value="Genomic_DNA"/>
</dbReference>
<dbReference type="PROSITE" id="PS51476">
    <property type="entry name" value="PROTEASOME_BETA_2"/>
    <property type="match status" value="1"/>
</dbReference>